<dbReference type="OMA" id="HEYTEHI"/>
<dbReference type="STRING" id="578459.A0A194SAZ2"/>
<dbReference type="OrthoDB" id="2523761at2759"/>
<keyword evidence="3" id="KW-1185">Reference proteome</keyword>
<feature type="compositionally biased region" description="Polar residues" evidence="1">
    <location>
        <begin position="15"/>
        <end position="27"/>
    </location>
</feature>
<evidence type="ECO:0008006" key="4">
    <source>
        <dbReference type="Google" id="ProtNLM"/>
    </source>
</evidence>
<dbReference type="Proteomes" id="UP000053890">
    <property type="component" value="Unassembled WGS sequence"/>
</dbReference>
<feature type="compositionally biased region" description="Basic and acidic residues" evidence="1">
    <location>
        <begin position="478"/>
        <end position="512"/>
    </location>
</feature>
<dbReference type="GeneID" id="28974367"/>
<evidence type="ECO:0000256" key="1">
    <source>
        <dbReference type="SAM" id="MobiDB-lite"/>
    </source>
</evidence>
<feature type="compositionally biased region" description="Pro residues" evidence="1">
    <location>
        <begin position="432"/>
        <end position="442"/>
    </location>
</feature>
<feature type="compositionally biased region" description="Pro residues" evidence="1">
    <location>
        <begin position="380"/>
        <end position="392"/>
    </location>
</feature>
<feature type="compositionally biased region" description="Acidic residues" evidence="1">
    <location>
        <begin position="538"/>
        <end position="547"/>
    </location>
</feature>
<evidence type="ECO:0000313" key="3">
    <source>
        <dbReference type="Proteomes" id="UP000053890"/>
    </source>
</evidence>
<feature type="region of interest" description="Disordered" evidence="1">
    <location>
        <begin position="319"/>
        <end position="341"/>
    </location>
</feature>
<feature type="region of interest" description="Disordered" evidence="1">
    <location>
        <begin position="1"/>
        <end position="143"/>
    </location>
</feature>
<dbReference type="EMBL" id="KQ474074">
    <property type="protein sequence ID" value="KPV77625.1"/>
    <property type="molecule type" value="Genomic_DNA"/>
</dbReference>
<feature type="compositionally biased region" description="Polar residues" evidence="1">
    <location>
        <begin position="82"/>
        <end position="91"/>
    </location>
</feature>
<sequence length="547" mass="58914">MEHDLDTLHGVASAHSDSGYASTQYSAQPLGPADAPRHPGPASLNSRLDRLTRQMSSLAHSTPRDAGSSIGITRKTIPRTVHSASEASTRPTRVRRRQVEEEQDEDAHEQPHAKRRRSLPPRLTLRPGSIGERAAGNDAASGYPAPVVLNRVVSHRSGATRIVTRSTAPPHSVETLEGTMQIPSFLREQPDSPRLPASPPPDWLSSRLLASSRAHDASQAPPHAPLSTSTDRLDLFPPDLVRDVRHGLYEPAFDSLGLSSSPQLSASNWLALPFSTDGRLAPTASLASSPPPRPHPLGSLYEAQMQRDYHHFLDSTPTAQYDRTSVPSRPPFSHPPLLASPLAERPAAPSTIFGQPISNLAHLVDDPQQPSTRHYLASSTPPPARPALGPLSPPLSPAPSLDTLLLDDDLDLALDDTPMSSADFWRPRPRPRPPTLIAPDPTPGRARYAARLEREAALQQVGRGGARAALEGAQEDGPTTREGEWEGEARDAGRAARDEGGADGAEGRGRRDEEEEPTASEGGGGDRARQDEDGFAIWEDDDEVEEV</sequence>
<feature type="region of interest" description="Disordered" evidence="1">
    <location>
        <begin position="186"/>
        <end position="205"/>
    </location>
</feature>
<feature type="region of interest" description="Disordered" evidence="1">
    <location>
        <begin position="362"/>
        <end position="392"/>
    </location>
</feature>
<dbReference type="AlphaFoldDB" id="A0A194SAZ2"/>
<reference evidence="2 3" key="1">
    <citation type="journal article" date="2015" name="Front. Microbiol.">
        <title>Genome sequence of the plant growth promoting endophytic yeast Rhodotorula graminis WP1.</title>
        <authorList>
            <person name="Firrincieli A."/>
            <person name="Otillar R."/>
            <person name="Salamov A."/>
            <person name="Schmutz J."/>
            <person name="Khan Z."/>
            <person name="Redman R.S."/>
            <person name="Fleck N.D."/>
            <person name="Lindquist E."/>
            <person name="Grigoriev I.V."/>
            <person name="Doty S.L."/>
        </authorList>
    </citation>
    <scope>NUCLEOTIDE SEQUENCE [LARGE SCALE GENOMIC DNA]</scope>
    <source>
        <strain evidence="2 3">WP1</strain>
    </source>
</reference>
<proteinExistence type="predicted"/>
<organism evidence="2 3">
    <name type="scientific">Rhodotorula graminis (strain WP1)</name>
    <dbReference type="NCBI Taxonomy" id="578459"/>
    <lineage>
        <taxon>Eukaryota</taxon>
        <taxon>Fungi</taxon>
        <taxon>Dikarya</taxon>
        <taxon>Basidiomycota</taxon>
        <taxon>Pucciniomycotina</taxon>
        <taxon>Microbotryomycetes</taxon>
        <taxon>Sporidiobolales</taxon>
        <taxon>Sporidiobolaceae</taxon>
        <taxon>Rhodotorula</taxon>
    </lineage>
</organism>
<feature type="region of interest" description="Disordered" evidence="1">
    <location>
        <begin position="211"/>
        <end position="233"/>
    </location>
</feature>
<dbReference type="RefSeq" id="XP_018273674.1">
    <property type="nucleotide sequence ID" value="XM_018413919.1"/>
</dbReference>
<gene>
    <name evidence="2" type="ORF">RHOBADRAFT_41620</name>
</gene>
<accession>A0A194SAZ2</accession>
<protein>
    <recommendedName>
        <fullName evidence="4">Proteophosphoglycan ppg4</fullName>
    </recommendedName>
</protein>
<feature type="region of interest" description="Disordered" evidence="1">
    <location>
        <begin position="419"/>
        <end position="547"/>
    </location>
</feature>
<evidence type="ECO:0000313" key="2">
    <source>
        <dbReference type="EMBL" id="KPV77625.1"/>
    </source>
</evidence>
<name>A0A194SAZ2_RHOGW</name>